<sequence>MPLWMMTEEMDMAVITRLKGEDGPQFLTMETWPSMMIVIASDVLVLRRRLFLITLPACKTSWASPNSGHYSASPLLNERVGNGYGHQHGISSNERKDKMQAHITSLTPGTALNTKMRKTEGCVKVALSSPRHSAVSEGEK</sequence>
<dbReference type="EMBL" id="BSYO01000008">
    <property type="protein sequence ID" value="GMH09038.1"/>
    <property type="molecule type" value="Genomic_DNA"/>
</dbReference>
<dbReference type="Proteomes" id="UP001279734">
    <property type="component" value="Unassembled WGS sequence"/>
</dbReference>
<organism evidence="1 2">
    <name type="scientific">Nepenthes gracilis</name>
    <name type="common">Slender pitcher plant</name>
    <dbReference type="NCBI Taxonomy" id="150966"/>
    <lineage>
        <taxon>Eukaryota</taxon>
        <taxon>Viridiplantae</taxon>
        <taxon>Streptophyta</taxon>
        <taxon>Embryophyta</taxon>
        <taxon>Tracheophyta</taxon>
        <taxon>Spermatophyta</taxon>
        <taxon>Magnoliopsida</taxon>
        <taxon>eudicotyledons</taxon>
        <taxon>Gunneridae</taxon>
        <taxon>Pentapetalae</taxon>
        <taxon>Caryophyllales</taxon>
        <taxon>Nepenthaceae</taxon>
        <taxon>Nepenthes</taxon>
    </lineage>
</organism>
<comment type="caution">
    <text evidence="1">The sequence shown here is derived from an EMBL/GenBank/DDBJ whole genome shotgun (WGS) entry which is preliminary data.</text>
</comment>
<proteinExistence type="predicted"/>
<accession>A0AAD3SD79</accession>
<keyword evidence="2" id="KW-1185">Reference proteome</keyword>
<gene>
    <name evidence="1" type="ORF">Nepgr_010878</name>
</gene>
<evidence type="ECO:0000313" key="2">
    <source>
        <dbReference type="Proteomes" id="UP001279734"/>
    </source>
</evidence>
<reference evidence="1" key="1">
    <citation type="submission" date="2023-05" db="EMBL/GenBank/DDBJ databases">
        <title>Nepenthes gracilis genome sequencing.</title>
        <authorList>
            <person name="Fukushima K."/>
        </authorList>
    </citation>
    <scope>NUCLEOTIDE SEQUENCE</scope>
    <source>
        <strain evidence="1">SING2019-196</strain>
    </source>
</reference>
<protein>
    <submittedName>
        <fullName evidence="1">Uncharacterized protein</fullName>
    </submittedName>
</protein>
<name>A0AAD3SD79_NEPGR</name>
<evidence type="ECO:0000313" key="1">
    <source>
        <dbReference type="EMBL" id="GMH09038.1"/>
    </source>
</evidence>
<dbReference type="AlphaFoldDB" id="A0AAD3SD79"/>